<evidence type="ECO:0000256" key="5">
    <source>
        <dbReference type="SAM" id="SignalP"/>
    </source>
</evidence>
<dbReference type="PANTHER" id="PTHR30600">
    <property type="entry name" value="CYTOCHROME C PEROXIDASE-RELATED"/>
    <property type="match status" value="1"/>
</dbReference>
<dbReference type="InterPro" id="IPR009056">
    <property type="entry name" value="Cyt_c-like_dom"/>
</dbReference>
<evidence type="ECO:0000256" key="2">
    <source>
        <dbReference type="ARBA" id="ARBA00022723"/>
    </source>
</evidence>
<name>A0ABT2LVG5_9HYPH</name>
<evidence type="ECO:0000259" key="6">
    <source>
        <dbReference type="PROSITE" id="PS51007"/>
    </source>
</evidence>
<keyword evidence="3 4" id="KW-0408">Iron</keyword>
<dbReference type="SUPFAM" id="SSF46626">
    <property type="entry name" value="Cytochrome c"/>
    <property type="match status" value="1"/>
</dbReference>
<accession>A0ABT2LVG5</accession>
<keyword evidence="8" id="KW-1185">Reference proteome</keyword>
<dbReference type="InterPro" id="IPR051395">
    <property type="entry name" value="Cytochrome_c_Peroxidase/MauG"/>
</dbReference>
<dbReference type="PROSITE" id="PS51007">
    <property type="entry name" value="CYTC"/>
    <property type="match status" value="1"/>
</dbReference>
<dbReference type="PANTHER" id="PTHR30600:SF4">
    <property type="entry name" value="CYTOCHROME C DOMAIN-CONTAINING PROTEIN"/>
    <property type="match status" value="1"/>
</dbReference>
<evidence type="ECO:0000256" key="4">
    <source>
        <dbReference type="PROSITE-ProRule" id="PRU00433"/>
    </source>
</evidence>
<dbReference type="Gene3D" id="1.10.760.10">
    <property type="entry name" value="Cytochrome c-like domain"/>
    <property type="match status" value="1"/>
</dbReference>
<dbReference type="RefSeq" id="WP_260905834.1">
    <property type="nucleotide sequence ID" value="NZ_JAOCZP010000007.1"/>
</dbReference>
<protein>
    <recommendedName>
        <fullName evidence="6">Cytochrome c domain-containing protein</fullName>
    </recommendedName>
</protein>
<reference evidence="7 8" key="1">
    <citation type="submission" date="2022-09" db="EMBL/GenBank/DDBJ databases">
        <title>Chelativorans salina sp. nov., a novel slightly halophilic bacterium isolated from a saline lake sediment enrichment.</title>
        <authorList>
            <person name="Gao L."/>
            <person name="Fang B.-Z."/>
            <person name="Li W.-J."/>
        </authorList>
    </citation>
    <scope>NUCLEOTIDE SEQUENCE [LARGE SCALE GENOMIC DNA]</scope>
    <source>
        <strain evidence="7 8">EGI FJ00035</strain>
    </source>
</reference>
<evidence type="ECO:0000256" key="1">
    <source>
        <dbReference type="ARBA" id="ARBA00022617"/>
    </source>
</evidence>
<feature type="signal peptide" evidence="5">
    <location>
        <begin position="1"/>
        <end position="20"/>
    </location>
</feature>
<organism evidence="7 8">
    <name type="scientific">Chelativorans salis</name>
    <dbReference type="NCBI Taxonomy" id="2978478"/>
    <lineage>
        <taxon>Bacteria</taxon>
        <taxon>Pseudomonadati</taxon>
        <taxon>Pseudomonadota</taxon>
        <taxon>Alphaproteobacteria</taxon>
        <taxon>Hyphomicrobiales</taxon>
        <taxon>Phyllobacteriaceae</taxon>
        <taxon>Chelativorans</taxon>
    </lineage>
</organism>
<keyword evidence="5" id="KW-0732">Signal</keyword>
<dbReference type="Proteomes" id="UP001320831">
    <property type="component" value="Unassembled WGS sequence"/>
</dbReference>
<gene>
    <name evidence="7" type="ORF">N5A92_20275</name>
</gene>
<keyword evidence="1 4" id="KW-0349">Heme</keyword>
<dbReference type="EMBL" id="JAOCZP010000007">
    <property type="protein sequence ID" value="MCT7377358.1"/>
    <property type="molecule type" value="Genomic_DNA"/>
</dbReference>
<dbReference type="InterPro" id="IPR036909">
    <property type="entry name" value="Cyt_c-like_dom_sf"/>
</dbReference>
<feature type="chain" id="PRO_5047215280" description="Cytochrome c domain-containing protein" evidence="5">
    <location>
        <begin position="21"/>
        <end position="469"/>
    </location>
</feature>
<evidence type="ECO:0000313" key="8">
    <source>
        <dbReference type="Proteomes" id="UP001320831"/>
    </source>
</evidence>
<feature type="domain" description="Cytochrome c" evidence="6">
    <location>
        <begin position="299"/>
        <end position="399"/>
    </location>
</feature>
<proteinExistence type="predicted"/>
<sequence>MKRALLALTAAALAVGSTLAAEPWHEGVISRHVDQDALSGTLDKAALKALRKRGEELFVGHFTPADGVGRPFATQAIVPTKRKRPPENAFFRSAGLDANACAGCHNLPATGGAGDFVTNVFVSEGFESADFDSLDPQFSNERGSNHLFGAGLIELLAREMTADLQRIRREALAEARRVGSAVTAKLESKGVDFGTITAEPDGMLDLSAVAGVDHDLVIRPFSQKGVMTSLRQFTVNALNHHHGMQATERFGLRWTGERDHDGDGVEDEMSEGDVSALVAWQAGLKPPVERTPEGAGWQAAARRGSAVFDTLGCNECHRRSLPLRSLSFADPGPLDMAGTLREGELAEPAFYDLALLDWSRNLPRNENGEVLVPLFGDLKRHTIADQEVAALGNELLAQRFVERNVFMTAELWGAGSTAPYGHRNDLPTLDEVMRAHGGEGRPSRDRYMEAAEDDRSALIAFLRTLVIEP</sequence>
<evidence type="ECO:0000256" key="3">
    <source>
        <dbReference type="ARBA" id="ARBA00023004"/>
    </source>
</evidence>
<keyword evidence="2 4" id="KW-0479">Metal-binding</keyword>
<evidence type="ECO:0000313" key="7">
    <source>
        <dbReference type="EMBL" id="MCT7377358.1"/>
    </source>
</evidence>
<comment type="caution">
    <text evidence="7">The sequence shown here is derived from an EMBL/GenBank/DDBJ whole genome shotgun (WGS) entry which is preliminary data.</text>
</comment>